<sequence>MKTDGKITILRLMIFFLLVAIVAGENEAVLDYLGLPLKARYNYHAVVHTIPKGGAFISQYGKLTRKGMKCPQNVLMLFGEDDISKRNQIQFVLSSSSSDVVRVSTELNIRFVHPLCNVSGYWRVANSSSPLKEVVMTGSKSSNDSTFTIQKSGDGFYKFAFGSADKPMSIGLQPIHVSAKLILSKDIDFSVSFHHVF</sequence>
<keyword evidence="1" id="KW-0732">Signal</keyword>
<evidence type="ECO:0000313" key="2">
    <source>
        <dbReference type="EMBL" id="VDD29271.1"/>
    </source>
</evidence>
<dbReference type="Gene3D" id="2.80.10.50">
    <property type="match status" value="1"/>
</dbReference>
<evidence type="ECO:0000256" key="1">
    <source>
        <dbReference type="SAM" id="SignalP"/>
    </source>
</evidence>
<dbReference type="CDD" id="cd23369">
    <property type="entry name" value="beta-trefoil_STI_AtKTI6-like"/>
    <property type="match status" value="1"/>
</dbReference>
<organism evidence="2">
    <name type="scientific">Brassica oleracea</name>
    <name type="common">Wild cabbage</name>
    <dbReference type="NCBI Taxonomy" id="3712"/>
    <lineage>
        <taxon>Eukaryota</taxon>
        <taxon>Viridiplantae</taxon>
        <taxon>Streptophyta</taxon>
        <taxon>Embryophyta</taxon>
        <taxon>Tracheophyta</taxon>
        <taxon>Spermatophyta</taxon>
        <taxon>Magnoliopsida</taxon>
        <taxon>eudicotyledons</taxon>
        <taxon>Gunneridae</taxon>
        <taxon>Pentapetalae</taxon>
        <taxon>rosids</taxon>
        <taxon>malvids</taxon>
        <taxon>Brassicales</taxon>
        <taxon>Brassicaceae</taxon>
        <taxon>Brassiceae</taxon>
        <taxon>Brassica</taxon>
    </lineage>
</organism>
<dbReference type="AlphaFoldDB" id="A0A3P6DZE5"/>
<reference evidence="2" key="1">
    <citation type="submission" date="2018-11" db="EMBL/GenBank/DDBJ databases">
        <authorList>
            <consortium name="Genoscope - CEA"/>
            <person name="William W."/>
        </authorList>
    </citation>
    <scope>NUCLEOTIDE SEQUENCE</scope>
</reference>
<dbReference type="PANTHER" id="PTHR33107">
    <property type="entry name" value="KUNITZ TRYPSIN INHIBITOR 2"/>
    <property type="match status" value="1"/>
</dbReference>
<gene>
    <name evidence="2" type="ORF">BOLC9T54594H</name>
</gene>
<dbReference type="InterPro" id="IPR011065">
    <property type="entry name" value="Kunitz_inhibitor_STI-like_sf"/>
</dbReference>
<proteinExistence type="predicted"/>
<protein>
    <submittedName>
        <fullName evidence="2">Uncharacterized protein</fullName>
    </submittedName>
</protein>
<dbReference type="Pfam" id="PF00197">
    <property type="entry name" value="Kunitz_legume"/>
    <property type="match status" value="1"/>
</dbReference>
<dbReference type="PANTHER" id="PTHR33107:SF53">
    <property type="entry name" value="NEPROSIN DOMAIN-CONTAINING PROTEIN"/>
    <property type="match status" value="1"/>
</dbReference>
<dbReference type="GO" id="GO:0004866">
    <property type="term" value="F:endopeptidase inhibitor activity"/>
    <property type="evidence" value="ECO:0007669"/>
    <property type="project" value="InterPro"/>
</dbReference>
<feature type="signal peptide" evidence="1">
    <location>
        <begin position="1"/>
        <end position="24"/>
    </location>
</feature>
<dbReference type="SMART" id="SM00452">
    <property type="entry name" value="STI"/>
    <property type="match status" value="1"/>
</dbReference>
<name>A0A3P6DZE5_BRAOL</name>
<dbReference type="SUPFAM" id="SSF50386">
    <property type="entry name" value="STI-like"/>
    <property type="match status" value="1"/>
</dbReference>
<dbReference type="InterPro" id="IPR002160">
    <property type="entry name" value="Prot_inh_Kunz-lg"/>
</dbReference>
<accession>A0A3P6DZE5</accession>
<feature type="chain" id="PRO_5018014842" evidence="1">
    <location>
        <begin position="25"/>
        <end position="197"/>
    </location>
</feature>
<dbReference type="EMBL" id="LR031875">
    <property type="protein sequence ID" value="VDD29271.1"/>
    <property type="molecule type" value="Genomic_DNA"/>
</dbReference>